<keyword evidence="3" id="KW-1185">Reference proteome</keyword>
<protein>
    <submittedName>
        <fullName evidence="2">Uncharacterized protein</fullName>
    </submittedName>
</protein>
<accession>A0A9R1UNC0</accession>
<gene>
    <name evidence="2" type="ORF">LSAT_V11C800425700</name>
</gene>
<evidence type="ECO:0000313" key="2">
    <source>
        <dbReference type="EMBL" id="KAJ0190670.1"/>
    </source>
</evidence>
<dbReference type="AlphaFoldDB" id="A0A9R1UNC0"/>
<sequence length="118" mass="13577">MENNEWKKSKKNRSSNTQHASPNALLDGNSVLRGKGLHRLQFLTRLQESSRFFISTQYPNVIELKERMAKLQYQKQLLFCQVLEVEEVNDGGGGGATDETDLVEEMEYHIMPRHLVLS</sequence>
<dbReference type="EMBL" id="NBSK02000008">
    <property type="protein sequence ID" value="KAJ0190670.1"/>
    <property type="molecule type" value="Genomic_DNA"/>
</dbReference>
<comment type="caution">
    <text evidence="2">The sequence shown here is derived from an EMBL/GenBank/DDBJ whole genome shotgun (WGS) entry which is preliminary data.</text>
</comment>
<dbReference type="Proteomes" id="UP000235145">
    <property type="component" value="Unassembled WGS sequence"/>
</dbReference>
<evidence type="ECO:0000313" key="3">
    <source>
        <dbReference type="Proteomes" id="UP000235145"/>
    </source>
</evidence>
<organism evidence="2 3">
    <name type="scientific">Lactuca sativa</name>
    <name type="common">Garden lettuce</name>
    <dbReference type="NCBI Taxonomy" id="4236"/>
    <lineage>
        <taxon>Eukaryota</taxon>
        <taxon>Viridiplantae</taxon>
        <taxon>Streptophyta</taxon>
        <taxon>Embryophyta</taxon>
        <taxon>Tracheophyta</taxon>
        <taxon>Spermatophyta</taxon>
        <taxon>Magnoliopsida</taxon>
        <taxon>eudicotyledons</taxon>
        <taxon>Gunneridae</taxon>
        <taxon>Pentapetalae</taxon>
        <taxon>asterids</taxon>
        <taxon>campanulids</taxon>
        <taxon>Asterales</taxon>
        <taxon>Asteraceae</taxon>
        <taxon>Cichorioideae</taxon>
        <taxon>Cichorieae</taxon>
        <taxon>Lactucinae</taxon>
        <taxon>Lactuca</taxon>
    </lineage>
</organism>
<evidence type="ECO:0000256" key="1">
    <source>
        <dbReference type="SAM" id="MobiDB-lite"/>
    </source>
</evidence>
<reference evidence="2 3" key="1">
    <citation type="journal article" date="2017" name="Nat. Commun.">
        <title>Genome assembly with in vitro proximity ligation data and whole-genome triplication in lettuce.</title>
        <authorList>
            <person name="Reyes-Chin-Wo S."/>
            <person name="Wang Z."/>
            <person name="Yang X."/>
            <person name="Kozik A."/>
            <person name="Arikit S."/>
            <person name="Song C."/>
            <person name="Xia L."/>
            <person name="Froenicke L."/>
            <person name="Lavelle D.O."/>
            <person name="Truco M.J."/>
            <person name="Xia R."/>
            <person name="Zhu S."/>
            <person name="Xu C."/>
            <person name="Xu H."/>
            <person name="Xu X."/>
            <person name="Cox K."/>
            <person name="Korf I."/>
            <person name="Meyers B.C."/>
            <person name="Michelmore R.W."/>
        </authorList>
    </citation>
    <scope>NUCLEOTIDE SEQUENCE [LARGE SCALE GENOMIC DNA]</scope>
    <source>
        <strain evidence="3">cv. Salinas</strain>
        <tissue evidence="2">Seedlings</tissue>
    </source>
</reference>
<name>A0A9R1UNC0_LACSA</name>
<proteinExistence type="predicted"/>
<feature type="region of interest" description="Disordered" evidence="1">
    <location>
        <begin position="1"/>
        <end position="29"/>
    </location>
</feature>